<protein>
    <submittedName>
        <fullName evidence="4">DnaJ domain-containing protein</fullName>
    </submittedName>
</protein>
<dbReference type="EMBL" id="CP054569">
    <property type="protein sequence ID" value="QKQ50112.1"/>
    <property type="molecule type" value="Genomic_DNA"/>
</dbReference>
<dbReference type="PROSITE" id="PS50076">
    <property type="entry name" value="DNAJ_2"/>
    <property type="match status" value="1"/>
</dbReference>
<dbReference type="SMART" id="SM00271">
    <property type="entry name" value="DnaJ"/>
    <property type="match status" value="1"/>
</dbReference>
<feature type="region of interest" description="Disordered" evidence="1">
    <location>
        <begin position="75"/>
        <end position="97"/>
    </location>
</feature>
<keyword evidence="2" id="KW-0472">Membrane</keyword>
<evidence type="ECO:0000259" key="3">
    <source>
        <dbReference type="PROSITE" id="PS50076"/>
    </source>
</evidence>
<feature type="domain" description="J" evidence="3">
    <location>
        <begin position="7"/>
        <end position="73"/>
    </location>
</feature>
<dbReference type="Pfam" id="PF00226">
    <property type="entry name" value="DnaJ"/>
    <property type="match status" value="1"/>
</dbReference>
<dbReference type="CDD" id="cd06257">
    <property type="entry name" value="DnaJ"/>
    <property type="match status" value="1"/>
</dbReference>
<dbReference type="RefSeq" id="WP_174717138.1">
    <property type="nucleotide sequence ID" value="NZ_CP054569.1"/>
</dbReference>
<evidence type="ECO:0000313" key="5">
    <source>
        <dbReference type="Proteomes" id="UP000509782"/>
    </source>
</evidence>
<dbReference type="AlphaFoldDB" id="A0A6N0JSG4"/>
<dbReference type="InterPro" id="IPR001623">
    <property type="entry name" value="DnaJ_domain"/>
</dbReference>
<dbReference type="PANTHER" id="PTHR44825">
    <property type="match status" value="1"/>
</dbReference>
<evidence type="ECO:0000256" key="2">
    <source>
        <dbReference type="SAM" id="Phobius"/>
    </source>
</evidence>
<evidence type="ECO:0000256" key="1">
    <source>
        <dbReference type="SAM" id="MobiDB-lite"/>
    </source>
</evidence>
<feature type="transmembrane region" description="Helical" evidence="2">
    <location>
        <begin position="198"/>
        <end position="217"/>
    </location>
</feature>
<feature type="transmembrane region" description="Helical" evidence="2">
    <location>
        <begin position="115"/>
        <end position="136"/>
    </location>
</feature>
<sequence>MAGNPPTHYDTLQVSENASAEVIRGAYRYLSQKWHPDKNPDKAEEARRVMERLNEAYAVLSDPQRRQEHDAWIAQQRAARPASGGGSAGAPPPGADSPDTLRDYYAAEIAKGRNFWVWPLAFVGCLLLLGAVTGFVPALEKFVKEYRYIALLIMLAGASAITNSARDKYRASLLRQNDTRVLEQRYTEHMRQKTVRQVVTGVAAVLLVGGAVAYYGLGLNAQQSQVQAARRDDTKAAPPKPAVLTIENACGKTLRFAVHYLPDGGAWRTEGWWDVDSLSSTALRGDLGQIASSNAIFYYYAETLDRKIVWRGRDDDDTDATYTLDGRTLRFDRVRLERDDGGRYQLKLTC</sequence>
<gene>
    <name evidence="4" type="ORF">FOC81_26765</name>
</gene>
<keyword evidence="2" id="KW-1133">Transmembrane helix</keyword>
<keyword evidence="2" id="KW-0812">Transmembrane</keyword>
<reference evidence="4 5" key="1">
    <citation type="submission" date="2020-05" db="EMBL/GenBank/DDBJ databases">
        <title>FDA dAtabase for Regulatory Grade micrObial Sequences (FDA-ARGOS): Supporting development and validation of Infectious Disease Dx tests.</title>
        <authorList>
            <person name="Sproer C."/>
            <person name="Gronow S."/>
            <person name="Severitt S."/>
            <person name="Schroder I."/>
            <person name="Tallon L."/>
            <person name="Sadzewicz L."/>
            <person name="Zhao X."/>
            <person name="Vavikolanu K."/>
            <person name="Mehta A."/>
            <person name="Aluvathingal J."/>
            <person name="Nadendla S."/>
            <person name="Myers T."/>
            <person name="Yan Y."/>
            <person name="Sichtig H."/>
        </authorList>
    </citation>
    <scope>NUCLEOTIDE SEQUENCE [LARGE SCALE GENOMIC DNA]</scope>
    <source>
        <strain evidence="4 5">FDAARGOS_787</strain>
    </source>
</reference>
<proteinExistence type="predicted"/>
<organism evidence="4 5">
    <name type="scientific">Achromobacter denitrificans</name>
    <name type="common">Alcaligenes denitrificans</name>
    <dbReference type="NCBI Taxonomy" id="32002"/>
    <lineage>
        <taxon>Bacteria</taxon>
        <taxon>Pseudomonadati</taxon>
        <taxon>Pseudomonadota</taxon>
        <taxon>Betaproteobacteria</taxon>
        <taxon>Burkholderiales</taxon>
        <taxon>Alcaligenaceae</taxon>
        <taxon>Achromobacter</taxon>
    </lineage>
</organism>
<name>A0A6N0JSG4_ACHDE</name>
<dbReference type="PRINTS" id="PR00625">
    <property type="entry name" value="JDOMAIN"/>
</dbReference>
<accession>A0A6N0JSG4</accession>
<dbReference type="Proteomes" id="UP000509782">
    <property type="component" value="Chromosome"/>
</dbReference>
<dbReference type="InterPro" id="IPR036869">
    <property type="entry name" value="J_dom_sf"/>
</dbReference>
<dbReference type="Gene3D" id="1.10.287.110">
    <property type="entry name" value="DnaJ domain"/>
    <property type="match status" value="1"/>
</dbReference>
<dbReference type="PANTHER" id="PTHR44825:SF1">
    <property type="entry name" value="DNAJ HOMOLOG SUBFAMILY C MEMBER 4"/>
    <property type="match status" value="1"/>
</dbReference>
<evidence type="ECO:0000313" key="4">
    <source>
        <dbReference type="EMBL" id="QKQ50112.1"/>
    </source>
</evidence>
<dbReference type="SUPFAM" id="SSF46565">
    <property type="entry name" value="Chaperone J-domain"/>
    <property type="match status" value="1"/>
</dbReference>
<feature type="transmembrane region" description="Helical" evidence="2">
    <location>
        <begin position="148"/>
        <end position="165"/>
    </location>
</feature>
<dbReference type="InterPro" id="IPR052763">
    <property type="entry name" value="DnaJ_C4"/>
</dbReference>